<keyword evidence="1" id="KW-0808">Transferase</keyword>
<proteinExistence type="predicted"/>
<protein>
    <submittedName>
        <fullName evidence="1">Mitogen-activated protein kinase 10</fullName>
    </submittedName>
</protein>
<dbReference type="EMBL" id="CM037623">
    <property type="protein sequence ID" value="KAH7988803.1"/>
    <property type="molecule type" value="Genomic_DNA"/>
</dbReference>
<comment type="caution">
    <text evidence="1">The sequence shown here is derived from an EMBL/GenBank/DDBJ whole genome shotgun (WGS) entry which is preliminary data.</text>
</comment>
<name>A0ACB8E981_9SAUR</name>
<keyword evidence="2" id="KW-1185">Reference proteome</keyword>
<organism evidence="1 2">
    <name type="scientific">Sphaerodactylus townsendi</name>
    <dbReference type="NCBI Taxonomy" id="933632"/>
    <lineage>
        <taxon>Eukaryota</taxon>
        <taxon>Metazoa</taxon>
        <taxon>Chordata</taxon>
        <taxon>Craniata</taxon>
        <taxon>Vertebrata</taxon>
        <taxon>Euteleostomi</taxon>
        <taxon>Lepidosauria</taxon>
        <taxon>Squamata</taxon>
        <taxon>Bifurcata</taxon>
        <taxon>Gekkota</taxon>
        <taxon>Sphaerodactylidae</taxon>
        <taxon>Sphaerodactylus</taxon>
    </lineage>
</organism>
<dbReference type="Proteomes" id="UP000827872">
    <property type="component" value="Linkage Group LG10"/>
</dbReference>
<keyword evidence="1" id="KW-0418">Kinase</keyword>
<accession>A0ACB8E981</accession>
<sequence>MKKLQPTVRNYVENRPKYAGLTFPKLFPDSLFPADSEHNKLKASQARDLLSKMLVIDPAKRISVDEALQHPYINVWYDPAEVEARCCGNKSISVYEMLSYHGNMASHGERSCRLQACILFCFDNEAQDLWSLDATSHHHG</sequence>
<evidence type="ECO:0000313" key="1">
    <source>
        <dbReference type="EMBL" id="KAH7988803.1"/>
    </source>
</evidence>
<reference evidence="1" key="1">
    <citation type="submission" date="2021-08" db="EMBL/GenBank/DDBJ databases">
        <title>The first chromosome-level gecko genome reveals the dynamic sex chromosomes of Neotropical dwarf geckos (Sphaerodactylidae: Sphaerodactylus).</title>
        <authorList>
            <person name="Pinto B.J."/>
            <person name="Keating S.E."/>
            <person name="Gamble T."/>
        </authorList>
    </citation>
    <scope>NUCLEOTIDE SEQUENCE</scope>
    <source>
        <strain evidence="1">TG3544</strain>
    </source>
</reference>
<gene>
    <name evidence="1" type="primary">MAPK10_2</name>
    <name evidence="1" type="ORF">K3G42_022275</name>
</gene>
<evidence type="ECO:0000313" key="2">
    <source>
        <dbReference type="Proteomes" id="UP000827872"/>
    </source>
</evidence>